<evidence type="ECO:0000313" key="3">
    <source>
        <dbReference type="Proteomes" id="UP001527099"/>
    </source>
</evidence>
<name>A0ABT4G5T2_9BACL</name>
<evidence type="ECO:0000313" key="2">
    <source>
        <dbReference type="EMBL" id="MCY9691544.1"/>
    </source>
</evidence>
<evidence type="ECO:0000256" key="1">
    <source>
        <dbReference type="SAM" id="MobiDB-lite"/>
    </source>
</evidence>
<gene>
    <name evidence="2" type="ORF">M5X19_01195</name>
</gene>
<dbReference type="RefSeq" id="WP_268613403.1">
    <property type="nucleotide sequence ID" value="NZ_JAMDMX010000002.1"/>
</dbReference>
<organism evidence="2 3">
    <name type="scientific">Paenibacillus alginolyticus</name>
    <dbReference type="NCBI Taxonomy" id="59839"/>
    <lineage>
        <taxon>Bacteria</taxon>
        <taxon>Bacillati</taxon>
        <taxon>Bacillota</taxon>
        <taxon>Bacilli</taxon>
        <taxon>Bacillales</taxon>
        <taxon>Paenibacillaceae</taxon>
        <taxon>Paenibacillus</taxon>
    </lineage>
</organism>
<dbReference type="InterPro" id="IPR013783">
    <property type="entry name" value="Ig-like_fold"/>
</dbReference>
<protein>
    <submittedName>
        <fullName evidence="2">Carboxypeptidase-like regulatory domain-containing protein</fullName>
    </submittedName>
</protein>
<accession>A0ABT4G5T2</accession>
<dbReference type="SUPFAM" id="SSF49478">
    <property type="entry name" value="Cna protein B-type domain"/>
    <property type="match status" value="1"/>
</dbReference>
<reference evidence="2 3" key="1">
    <citation type="submission" date="2022-05" db="EMBL/GenBank/DDBJ databases">
        <title>Genome Sequencing of Bee-Associated Microbes.</title>
        <authorList>
            <person name="Dunlap C."/>
        </authorList>
    </citation>
    <scope>NUCLEOTIDE SEQUENCE [LARGE SCALE GENOMIC DNA]</scope>
    <source>
        <strain evidence="2 3">NRRL B-14421</strain>
    </source>
</reference>
<dbReference type="EMBL" id="JAMDMX010000002">
    <property type="protein sequence ID" value="MCY9691544.1"/>
    <property type="molecule type" value="Genomic_DNA"/>
</dbReference>
<proteinExistence type="predicted"/>
<dbReference type="Proteomes" id="UP001527099">
    <property type="component" value="Unassembled WGS sequence"/>
</dbReference>
<sequence length="460" mass="49956">MKNVSIQVVNNDQLKFTYDIPALSNLDKIYFDVFPMGGSTASLSGSTRRYDSPFGGVTGVTHTLDGHLPPGTYIVKIHTEFTGNRSVSETVTYDNNGRGYTVNPGSVTLRVPVKEWNVSTAANQSVSNSVYGSVYSAPVSGVTVTIVDDNDFRHTMTANTSTDGVAVFNHLYPGLYRVGITNSMNGEIDETIVQDPVFVFGSQVSHTLQTISNMQPTRFNYRQGPNTPTGKISGYVSWYPSSGPLQPKDYRFYFEDGKGNRLGDMILDTPFDPSNTNYSPVVPETNIPTGAIGIRLYTFDGTSEHITPDFASLWNDSMLPLHASMQSTDPTKNNLSGTIKWDAASNETGISSYVIMPDFQTIDGNNERNEIRIAEIPATGASAYSYNLSDFMLLDNYNSPSKANQYMIGVQNVMGELLGYLNSGSQFVPYTSDVTITPYSPDPGGNPGGDPGSNTIGATE</sequence>
<feature type="region of interest" description="Disordered" evidence="1">
    <location>
        <begin position="436"/>
        <end position="460"/>
    </location>
</feature>
<comment type="caution">
    <text evidence="2">The sequence shown here is derived from an EMBL/GenBank/DDBJ whole genome shotgun (WGS) entry which is preliminary data.</text>
</comment>
<dbReference type="Gene3D" id="2.60.40.10">
    <property type="entry name" value="Immunoglobulins"/>
    <property type="match status" value="1"/>
</dbReference>
<keyword evidence="3" id="KW-1185">Reference proteome</keyword>